<dbReference type="InterPro" id="IPR017802">
    <property type="entry name" value="VWFA-rel_acidobac-type"/>
</dbReference>
<dbReference type="SUPFAM" id="SSF53300">
    <property type="entry name" value="vWA-like"/>
    <property type="match status" value="1"/>
</dbReference>
<comment type="caution">
    <text evidence="2">The sequence shown here is derived from an EMBL/GenBank/DDBJ whole genome shotgun (WGS) entry which is preliminary data.</text>
</comment>
<name>A0A4Q1SII6_9BACT</name>
<keyword evidence="3" id="KW-1185">Reference proteome</keyword>
<organism evidence="2 3">
    <name type="scientific">Silvibacterium dinghuense</name>
    <dbReference type="NCBI Taxonomy" id="1560006"/>
    <lineage>
        <taxon>Bacteria</taxon>
        <taxon>Pseudomonadati</taxon>
        <taxon>Acidobacteriota</taxon>
        <taxon>Terriglobia</taxon>
        <taxon>Terriglobales</taxon>
        <taxon>Acidobacteriaceae</taxon>
        <taxon>Silvibacterium</taxon>
    </lineage>
</organism>
<dbReference type="OrthoDB" id="115623at2"/>
<protein>
    <submittedName>
        <fullName evidence="2">VWA domain-containing protein</fullName>
    </submittedName>
</protein>
<dbReference type="Gene3D" id="3.40.50.410">
    <property type="entry name" value="von Willebrand factor, type A domain"/>
    <property type="match status" value="1"/>
</dbReference>
<dbReference type="InterPro" id="IPR036465">
    <property type="entry name" value="vWFA_dom_sf"/>
</dbReference>
<dbReference type="NCBIfam" id="TIGR03436">
    <property type="entry name" value="acidobact_VWFA"/>
    <property type="match status" value="1"/>
</dbReference>
<dbReference type="EMBL" id="SDMK01000001">
    <property type="protein sequence ID" value="RXS97215.1"/>
    <property type="molecule type" value="Genomic_DNA"/>
</dbReference>
<feature type="region of interest" description="Disordered" evidence="1">
    <location>
        <begin position="1"/>
        <end position="20"/>
    </location>
</feature>
<evidence type="ECO:0000256" key="1">
    <source>
        <dbReference type="SAM" id="MobiDB-lite"/>
    </source>
</evidence>
<accession>A0A4Q1SII6</accession>
<reference evidence="2 3" key="1">
    <citation type="journal article" date="2016" name="Int. J. Syst. Evol. Microbiol.">
        <title>Acidipila dinghuensis sp. nov., an acidobacterium isolated from forest soil.</title>
        <authorList>
            <person name="Jiang Y.W."/>
            <person name="Wang J."/>
            <person name="Chen M.H."/>
            <person name="Lv Y.Y."/>
            <person name="Qiu L.H."/>
        </authorList>
    </citation>
    <scope>NUCLEOTIDE SEQUENCE [LARGE SCALE GENOMIC DNA]</scope>
    <source>
        <strain evidence="2 3">DHOF10</strain>
    </source>
</reference>
<dbReference type="Proteomes" id="UP000290253">
    <property type="component" value="Unassembled WGS sequence"/>
</dbReference>
<gene>
    <name evidence="2" type="ORF">ESZ00_04680</name>
</gene>
<sequence length="345" mass="38821">MKNAGGIRKPGPPRLDSETWEGDAVSAQDSCLPHLFKTRRVRILILVLLACALRGTAQQDASSPYTLHVQANEIGVTFHAVDENRRPLTHLTQKDIELREDGKVQKHITMLKSFEDLPIRGGFLFDASPSMEGSLDENRAIMQMYASRLLRPGVDQAFVAQFDQDVLPLADWTDSGAALTAGADKIGWRANRIADTAIYDTVYRECRDRWSQFRGEATGNFLVLFSDGEDNASRVYLSEAVDMCQRSRTAIYAISNSRHSAFIAAGQHMLETLAAQTGGKVFYRLDADAAWKVMQEIEAEQRNQYRLTYLPPNFKADGKFHEIRLRCRTCEAKFVVRSGYYAMAR</sequence>
<evidence type="ECO:0000313" key="2">
    <source>
        <dbReference type="EMBL" id="RXS97215.1"/>
    </source>
</evidence>
<evidence type="ECO:0000313" key="3">
    <source>
        <dbReference type="Proteomes" id="UP000290253"/>
    </source>
</evidence>
<dbReference type="CDD" id="cd00198">
    <property type="entry name" value="vWFA"/>
    <property type="match status" value="1"/>
</dbReference>
<dbReference type="AlphaFoldDB" id="A0A4Q1SII6"/>
<proteinExistence type="predicted"/>